<keyword evidence="2" id="KW-0472">Membrane</keyword>
<keyword evidence="2" id="KW-1133">Transmembrane helix</keyword>
<evidence type="ECO:0000313" key="3">
    <source>
        <dbReference type="EMBL" id="GIJ60314.1"/>
    </source>
</evidence>
<feature type="transmembrane region" description="Helical" evidence="2">
    <location>
        <begin position="47"/>
        <end position="66"/>
    </location>
</feature>
<dbReference type="AlphaFoldDB" id="A0A8J3ZAB4"/>
<keyword evidence="4" id="KW-1185">Reference proteome</keyword>
<gene>
    <name evidence="3" type="ORF">Vau01_078300</name>
</gene>
<evidence type="ECO:0000256" key="2">
    <source>
        <dbReference type="SAM" id="Phobius"/>
    </source>
</evidence>
<feature type="region of interest" description="Disordered" evidence="1">
    <location>
        <begin position="72"/>
        <end position="116"/>
    </location>
</feature>
<dbReference type="Proteomes" id="UP000612585">
    <property type="component" value="Unassembled WGS sequence"/>
</dbReference>
<evidence type="ECO:0000256" key="1">
    <source>
        <dbReference type="SAM" id="MobiDB-lite"/>
    </source>
</evidence>
<reference evidence="3" key="1">
    <citation type="submission" date="2021-01" db="EMBL/GenBank/DDBJ databases">
        <title>Whole genome shotgun sequence of Virgisporangium aurantiacum NBRC 16421.</title>
        <authorList>
            <person name="Komaki H."/>
            <person name="Tamura T."/>
        </authorList>
    </citation>
    <scope>NUCLEOTIDE SEQUENCE</scope>
    <source>
        <strain evidence="3">NBRC 16421</strain>
    </source>
</reference>
<feature type="compositionally biased region" description="Low complexity" evidence="1">
    <location>
        <begin position="72"/>
        <end position="95"/>
    </location>
</feature>
<accession>A0A8J3ZAB4</accession>
<evidence type="ECO:0000313" key="4">
    <source>
        <dbReference type="Proteomes" id="UP000612585"/>
    </source>
</evidence>
<protein>
    <submittedName>
        <fullName evidence="3">Uncharacterized protein</fullName>
    </submittedName>
</protein>
<dbReference type="RefSeq" id="WP_204004417.1">
    <property type="nucleotide sequence ID" value="NZ_BOPG01000051.1"/>
</dbReference>
<keyword evidence="2" id="KW-0812">Transmembrane</keyword>
<sequence length="268" mass="28163">MTEKRDNALSARFATFRRAVSTAFRAPTAGGELAAARARMVRRRTSVVAAVAVVGTAVAGIAWWAAPADRHGASATATPSAGTSSSTAASTGPGSHEPTVPPSTTGPARSQPGKIRGTDWRNAAVQGLKFCLEVVDDVVEFRNGSNGLDIPCKILPGGARPVYAEFLVEEPANRPATEDALVLVELGNPDAARQQALVPVALGADGRTLVAWPAIEGDQPSPMGDQVMTFTSYHVEQDVVVATVKGLDGTPETRRYRQAGMFGPWERF</sequence>
<comment type="caution">
    <text evidence="3">The sequence shown here is derived from an EMBL/GenBank/DDBJ whole genome shotgun (WGS) entry which is preliminary data.</text>
</comment>
<name>A0A8J3ZAB4_9ACTN</name>
<dbReference type="EMBL" id="BOPG01000051">
    <property type="protein sequence ID" value="GIJ60314.1"/>
    <property type="molecule type" value="Genomic_DNA"/>
</dbReference>
<proteinExistence type="predicted"/>
<organism evidence="3 4">
    <name type="scientific">Virgisporangium aurantiacum</name>
    <dbReference type="NCBI Taxonomy" id="175570"/>
    <lineage>
        <taxon>Bacteria</taxon>
        <taxon>Bacillati</taxon>
        <taxon>Actinomycetota</taxon>
        <taxon>Actinomycetes</taxon>
        <taxon>Micromonosporales</taxon>
        <taxon>Micromonosporaceae</taxon>
        <taxon>Virgisporangium</taxon>
    </lineage>
</organism>